<reference evidence="13 14" key="1">
    <citation type="submission" date="2024-02" db="EMBL/GenBank/DDBJ databases">
        <authorList>
            <person name="Chen Y."/>
            <person name="Shah S."/>
            <person name="Dougan E. K."/>
            <person name="Thang M."/>
            <person name="Chan C."/>
        </authorList>
    </citation>
    <scope>NUCLEOTIDE SEQUENCE [LARGE SCALE GENOMIC DNA]</scope>
</reference>
<evidence type="ECO:0000256" key="3">
    <source>
        <dbReference type="ARBA" id="ARBA00022679"/>
    </source>
</evidence>
<evidence type="ECO:0000256" key="7">
    <source>
        <dbReference type="ARBA" id="ARBA00047899"/>
    </source>
</evidence>
<evidence type="ECO:0000256" key="5">
    <source>
        <dbReference type="ARBA" id="ARBA00022777"/>
    </source>
</evidence>
<dbReference type="EC" id="2.7.11.1" evidence="1"/>
<dbReference type="InterPro" id="IPR051131">
    <property type="entry name" value="NEK_Ser/Thr_kinase_NIMA"/>
</dbReference>
<dbReference type="InterPro" id="IPR011009">
    <property type="entry name" value="Kinase-like_dom_sf"/>
</dbReference>
<dbReference type="SMART" id="SM00220">
    <property type="entry name" value="S_TKc"/>
    <property type="match status" value="1"/>
</dbReference>
<dbReference type="PROSITE" id="PS00108">
    <property type="entry name" value="PROTEIN_KINASE_ST"/>
    <property type="match status" value="1"/>
</dbReference>
<evidence type="ECO:0000313" key="14">
    <source>
        <dbReference type="Proteomes" id="UP001642484"/>
    </source>
</evidence>
<evidence type="ECO:0000256" key="1">
    <source>
        <dbReference type="ARBA" id="ARBA00012513"/>
    </source>
</evidence>
<dbReference type="Gene3D" id="3.30.200.20">
    <property type="entry name" value="Phosphorylase Kinase, domain 1"/>
    <property type="match status" value="1"/>
</dbReference>
<evidence type="ECO:0000256" key="11">
    <source>
        <dbReference type="SAM" id="MobiDB-lite"/>
    </source>
</evidence>
<dbReference type="Pfam" id="PF00069">
    <property type="entry name" value="Pkinase"/>
    <property type="match status" value="1"/>
</dbReference>
<keyword evidence="2 10" id="KW-0723">Serine/threonine-protein kinase</keyword>
<feature type="binding site" evidence="9">
    <location>
        <position position="58"/>
    </location>
    <ligand>
        <name>ATP</name>
        <dbReference type="ChEBI" id="CHEBI:30616"/>
    </ligand>
</feature>
<evidence type="ECO:0000256" key="6">
    <source>
        <dbReference type="ARBA" id="ARBA00022840"/>
    </source>
</evidence>
<evidence type="ECO:0000256" key="10">
    <source>
        <dbReference type="RuleBase" id="RU000304"/>
    </source>
</evidence>
<evidence type="ECO:0000256" key="2">
    <source>
        <dbReference type="ARBA" id="ARBA00022527"/>
    </source>
</evidence>
<feature type="domain" description="Protein kinase" evidence="12">
    <location>
        <begin position="29"/>
        <end position="296"/>
    </location>
</feature>
<name>A0ABP0J4I6_9DINO</name>
<keyword evidence="4 9" id="KW-0547">Nucleotide-binding</keyword>
<proteinExistence type="inferred from homology"/>
<dbReference type="InterPro" id="IPR017441">
    <property type="entry name" value="Protein_kinase_ATP_BS"/>
</dbReference>
<dbReference type="InterPro" id="IPR008271">
    <property type="entry name" value="Ser/Thr_kinase_AS"/>
</dbReference>
<dbReference type="PROSITE" id="PS00107">
    <property type="entry name" value="PROTEIN_KINASE_ATP"/>
    <property type="match status" value="1"/>
</dbReference>
<keyword evidence="14" id="KW-1185">Reference proteome</keyword>
<dbReference type="PANTHER" id="PTHR44899:SF3">
    <property type="entry name" value="SERINE_THREONINE-PROTEIN KINASE NEK1"/>
    <property type="match status" value="1"/>
</dbReference>
<dbReference type="Proteomes" id="UP001642484">
    <property type="component" value="Unassembled WGS sequence"/>
</dbReference>
<protein>
    <recommendedName>
        <fullName evidence="1">non-specific serine/threonine protein kinase</fullName>
        <ecNumber evidence="1">2.7.11.1</ecNumber>
    </recommendedName>
</protein>
<dbReference type="SUPFAM" id="SSF56112">
    <property type="entry name" value="Protein kinase-like (PK-like)"/>
    <property type="match status" value="1"/>
</dbReference>
<evidence type="ECO:0000256" key="9">
    <source>
        <dbReference type="PROSITE-ProRule" id="PRU10141"/>
    </source>
</evidence>
<comment type="catalytic activity">
    <reaction evidence="8">
        <text>L-seryl-[protein] + ATP = O-phospho-L-seryl-[protein] + ADP + H(+)</text>
        <dbReference type="Rhea" id="RHEA:17989"/>
        <dbReference type="Rhea" id="RHEA-COMP:9863"/>
        <dbReference type="Rhea" id="RHEA-COMP:11604"/>
        <dbReference type="ChEBI" id="CHEBI:15378"/>
        <dbReference type="ChEBI" id="CHEBI:29999"/>
        <dbReference type="ChEBI" id="CHEBI:30616"/>
        <dbReference type="ChEBI" id="CHEBI:83421"/>
        <dbReference type="ChEBI" id="CHEBI:456216"/>
        <dbReference type="EC" id="2.7.11.1"/>
    </reaction>
</comment>
<accession>A0ABP0J4I6</accession>
<sequence length="407" mass="45216">MARESPEIGDAEGSLEAMPSCKDDEKLAYRRLKLLGQGSFGKAFLARDLSNNELVVMKQVEVEKMDSKARDTAVREAVALRRVQHPNVVRFREVFVRSGWLCLVMDFADGGDLCAAIKDRAKTGAPFEECAVLECFSQVCDAVSFVHSLKMVHRDIKSRNIFLCRTGRALLGDFGLVRLLESTCDLAHTRVGTPYYLSPEIIRKEPYNYKTDVWSLGVLLYEAWLEKGCIANEMAALKRPFVGTLETLPKIIIKGEYEALGSHYSPQLHELVARMLVVEPSHRLDLPSALRDEPLAAPLRRSQEALGLVVRKARDRCGRLSQEPVTSGTSEWIGYNTMIRSKEKDKALVETSPAHGPEPEGSPEGWSTAPAVDLEEELNASDDSWGSVVDTGVEALQHLVQDVGRYA</sequence>
<comment type="catalytic activity">
    <reaction evidence="7">
        <text>L-threonyl-[protein] + ATP = O-phospho-L-threonyl-[protein] + ADP + H(+)</text>
        <dbReference type="Rhea" id="RHEA:46608"/>
        <dbReference type="Rhea" id="RHEA-COMP:11060"/>
        <dbReference type="Rhea" id="RHEA-COMP:11605"/>
        <dbReference type="ChEBI" id="CHEBI:15378"/>
        <dbReference type="ChEBI" id="CHEBI:30013"/>
        <dbReference type="ChEBI" id="CHEBI:30616"/>
        <dbReference type="ChEBI" id="CHEBI:61977"/>
        <dbReference type="ChEBI" id="CHEBI:456216"/>
        <dbReference type="EC" id="2.7.11.1"/>
    </reaction>
</comment>
<feature type="region of interest" description="Disordered" evidence="11">
    <location>
        <begin position="345"/>
        <end position="371"/>
    </location>
</feature>
<keyword evidence="6 9" id="KW-0067">ATP-binding</keyword>
<dbReference type="EMBL" id="CAXAMN010004446">
    <property type="protein sequence ID" value="CAK9009218.1"/>
    <property type="molecule type" value="Genomic_DNA"/>
</dbReference>
<comment type="caution">
    <text evidence="13">The sequence shown here is derived from an EMBL/GenBank/DDBJ whole genome shotgun (WGS) entry which is preliminary data.</text>
</comment>
<dbReference type="CDD" id="cd08215">
    <property type="entry name" value="STKc_Nek"/>
    <property type="match status" value="1"/>
</dbReference>
<dbReference type="Gene3D" id="1.10.510.10">
    <property type="entry name" value="Transferase(Phosphotransferase) domain 1"/>
    <property type="match status" value="1"/>
</dbReference>
<evidence type="ECO:0000313" key="13">
    <source>
        <dbReference type="EMBL" id="CAK9009218.1"/>
    </source>
</evidence>
<comment type="similarity">
    <text evidence="10">Belongs to the protein kinase superfamily.</text>
</comment>
<evidence type="ECO:0000256" key="4">
    <source>
        <dbReference type="ARBA" id="ARBA00022741"/>
    </source>
</evidence>
<evidence type="ECO:0000259" key="12">
    <source>
        <dbReference type="PROSITE" id="PS50011"/>
    </source>
</evidence>
<keyword evidence="3" id="KW-0808">Transferase</keyword>
<dbReference type="PROSITE" id="PS50011">
    <property type="entry name" value="PROTEIN_KINASE_DOM"/>
    <property type="match status" value="1"/>
</dbReference>
<dbReference type="PANTHER" id="PTHR44899">
    <property type="entry name" value="CAMK FAMILY PROTEIN KINASE"/>
    <property type="match status" value="1"/>
</dbReference>
<gene>
    <name evidence="13" type="ORF">CCMP2556_LOCUS9554</name>
</gene>
<evidence type="ECO:0000256" key="8">
    <source>
        <dbReference type="ARBA" id="ARBA00048679"/>
    </source>
</evidence>
<keyword evidence="5" id="KW-0418">Kinase</keyword>
<organism evidence="13 14">
    <name type="scientific">Durusdinium trenchii</name>
    <dbReference type="NCBI Taxonomy" id="1381693"/>
    <lineage>
        <taxon>Eukaryota</taxon>
        <taxon>Sar</taxon>
        <taxon>Alveolata</taxon>
        <taxon>Dinophyceae</taxon>
        <taxon>Suessiales</taxon>
        <taxon>Symbiodiniaceae</taxon>
        <taxon>Durusdinium</taxon>
    </lineage>
</organism>
<dbReference type="InterPro" id="IPR000719">
    <property type="entry name" value="Prot_kinase_dom"/>
</dbReference>